<dbReference type="EMBL" id="BARS01015901">
    <property type="protein sequence ID" value="GAF95643.1"/>
    <property type="molecule type" value="Genomic_DNA"/>
</dbReference>
<feature type="transmembrane region" description="Helical" evidence="1">
    <location>
        <begin position="49"/>
        <end position="68"/>
    </location>
</feature>
<evidence type="ECO:0008006" key="3">
    <source>
        <dbReference type="Google" id="ProtNLM"/>
    </source>
</evidence>
<evidence type="ECO:0000313" key="2">
    <source>
        <dbReference type="EMBL" id="GAF95643.1"/>
    </source>
</evidence>
<protein>
    <recommendedName>
        <fullName evidence="3">DUF5671 domain-containing protein</fullName>
    </recommendedName>
</protein>
<name>X0TQ36_9ZZZZ</name>
<organism evidence="2">
    <name type="scientific">marine sediment metagenome</name>
    <dbReference type="NCBI Taxonomy" id="412755"/>
    <lineage>
        <taxon>unclassified sequences</taxon>
        <taxon>metagenomes</taxon>
        <taxon>ecological metagenomes</taxon>
    </lineage>
</organism>
<gene>
    <name evidence="2" type="ORF">S01H1_26246</name>
</gene>
<keyword evidence="1" id="KW-0812">Transmembrane</keyword>
<proteinExistence type="predicted"/>
<comment type="caution">
    <text evidence="2">The sequence shown here is derived from an EMBL/GenBank/DDBJ whole genome shotgun (WGS) entry which is preliminary data.</text>
</comment>
<evidence type="ECO:0000256" key="1">
    <source>
        <dbReference type="SAM" id="Phobius"/>
    </source>
</evidence>
<accession>X0TQ36</accession>
<dbReference type="AlphaFoldDB" id="X0TQ36"/>
<keyword evidence="1" id="KW-1133">Transmembrane helix</keyword>
<sequence>MRKIVQAVSFTLFIFGLLGWLYIVAVALVHPETLTIQLTHFAPWPREDTFGIVSFAVSFVSFFIWNLAKDNK</sequence>
<keyword evidence="1" id="KW-0472">Membrane</keyword>
<reference evidence="2" key="1">
    <citation type="journal article" date="2014" name="Front. Microbiol.">
        <title>High frequency of phylogenetically diverse reductive dehalogenase-homologous genes in deep subseafloor sedimentary metagenomes.</title>
        <authorList>
            <person name="Kawai M."/>
            <person name="Futagami T."/>
            <person name="Toyoda A."/>
            <person name="Takaki Y."/>
            <person name="Nishi S."/>
            <person name="Hori S."/>
            <person name="Arai W."/>
            <person name="Tsubouchi T."/>
            <person name="Morono Y."/>
            <person name="Uchiyama I."/>
            <person name="Ito T."/>
            <person name="Fujiyama A."/>
            <person name="Inagaki F."/>
            <person name="Takami H."/>
        </authorList>
    </citation>
    <scope>NUCLEOTIDE SEQUENCE</scope>
    <source>
        <strain evidence="2">Expedition CK06-06</strain>
    </source>
</reference>
<feature type="transmembrane region" description="Helical" evidence="1">
    <location>
        <begin position="7"/>
        <end position="29"/>
    </location>
</feature>